<feature type="region of interest" description="Disordered" evidence="1">
    <location>
        <begin position="86"/>
        <end position="235"/>
    </location>
</feature>
<organism evidence="2 3">
    <name type="scientific">Streptomyces lonarensis</name>
    <dbReference type="NCBI Taxonomy" id="700599"/>
    <lineage>
        <taxon>Bacteria</taxon>
        <taxon>Bacillati</taxon>
        <taxon>Actinomycetota</taxon>
        <taxon>Actinomycetes</taxon>
        <taxon>Kitasatosporales</taxon>
        <taxon>Streptomycetaceae</taxon>
        <taxon>Streptomyces</taxon>
    </lineage>
</organism>
<comment type="caution">
    <text evidence="2">The sequence shown here is derived from an EMBL/GenBank/DDBJ whole genome shotgun (WGS) entry which is preliminary data.</text>
</comment>
<feature type="compositionally biased region" description="Low complexity" evidence="1">
    <location>
        <begin position="203"/>
        <end position="219"/>
    </location>
</feature>
<sequence length="262" mass="25327">MATGGVPQVQPRWDAVLDAVKKRRRFSWILLSQNARISGEDGSTLRIGFATAGARDSFVNSNSDDLLREALGEVLGGQWKVEAVVEGGGGSAPAGPGGGGSYGGGPQGFTPPQPTAPPAAPAPQPGPAAGQGPDAGQGHHGGGQTHDGQAPGGYSSQAQGYGGQGQGGGQSAPNGGRPASAPGGHGGPGASGSPGGSGGSGAGYAASGGAAATTGRPSSPSVAIEDDMPAYDDADLDEKALSGPELIIDGLGATIIEQFQNE</sequence>
<feature type="compositionally biased region" description="Gly residues" evidence="1">
    <location>
        <begin position="183"/>
        <end position="202"/>
    </location>
</feature>
<keyword evidence="3" id="KW-1185">Reference proteome</keyword>
<feature type="compositionally biased region" description="Gly residues" evidence="1">
    <location>
        <begin position="160"/>
        <end position="170"/>
    </location>
</feature>
<gene>
    <name evidence="2" type="ORF">HCN56_23435</name>
</gene>
<accession>A0A7X6I168</accession>
<feature type="compositionally biased region" description="Acidic residues" evidence="1">
    <location>
        <begin position="224"/>
        <end position="235"/>
    </location>
</feature>
<evidence type="ECO:0000313" key="3">
    <source>
        <dbReference type="Proteomes" id="UP000578686"/>
    </source>
</evidence>
<dbReference type="EMBL" id="JAAVJD010000310">
    <property type="protein sequence ID" value="NJQ08446.1"/>
    <property type="molecule type" value="Genomic_DNA"/>
</dbReference>
<feature type="compositionally biased region" description="Low complexity" evidence="1">
    <location>
        <begin position="146"/>
        <end position="159"/>
    </location>
</feature>
<dbReference type="RefSeq" id="WP_167974331.1">
    <property type="nucleotide sequence ID" value="NZ_JAAVJD010000310.1"/>
</dbReference>
<dbReference type="Proteomes" id="UP000578686">
    <property type="component" value="Unassembled WGS sequence"/>
</dbReference>
<name>A0A7X6I168_9ACTN</name>
<dbReference type="AlphaFoldDB" id="A0A7X6I168"/>
<evidence type="ECO:0008006" key="4">
    <source>
        <dbReference type="Google" id="ProtNLM"/>
    </source>
</evidence>
<evidence type="ECO:0000313" key="2">
    <source>
        <dbReference type="EMBL" id="NJQ08446.1"/>
    </source>
</evidence>
<protein>
    <recommendedName>
        <fullName evidence="4">DNA polymerase III subunits gamma and tau</fullName>
    </recommendedName>
</protein>
<feature type="compositionally biased region" description="Gly residues" evidence="1">
    <location>
        <begin position="133"/>
        <end position="145"/>
    </location>
</feature>
<feature type="compositionally biased region" description="Pro residues" evidence="1">
    <location>
        <begin position="109"/>
        <end position="126"/>
    </location>
</feature>
<evidence type="ECO:0000256" key="1">
    <source>
        <dbReference type="SAM" id="MobiDB-lite"/>
    </source>
</evidence>
<feature type="compositionally biased region" description="Low complexity" evidence="1">
    <location>
        <begin position="171"/>
        <end position="182"/>
    </location>
</feature>
<feature type="compositionally biased region" description="Gly residues" evidence="1">
    <location>
        <begin position="86"/>
        <end position="107"/>
    </location>
</feature>
<proteinExistence type="predicted"/>
<reference evidence="2 3" key="1">
    <citation type="submission" date="2020-03" db="EMBL/GenBank/DDBJ databases">
        <title>Draft genome of Streptomyces sp. ventii, isolated from the Axial Seamount in the Pacific Ocean, and resequencing of the two type strains Streptomyces lonarensis strain NCL 716 and Streptomyces bohaiensis strain 11A07.</title>
        <authorList>
            <person name="Loughran R.M."/>
            <person name="Pfannmuller K.M."/>
            <person name="Wasson B.J."/>
            <person name="Deadmond M.C."/>
            <person name="Paddock B.E."/>
            <person name="Koyack M.J."/>
            <person name="Gallegos D.A."/>
            <person name="Mitchell E.A."/>
            <person name="Ushijima B."/>
            <person name="Saw J.H."/>
            <person name="Mcphail K.L."/>
            <person name="Videau P."/>
        </authorList>
    </citation>
    <scope>NUCLEOTIDE SEQUENCE [LARGE SCALE GENOMIC DNA]</scope>
    <source>
        <strain evidence="2 3">NCL716</strain>
    </source>
</reference>